<feature type="domain" description="SnoaL-like" evidence="1">
    <location>
        <begin position="5"/>
        <end position="134"/>
    </location>
</feature>
<dbReference type="Proteomes" id="UP001165378">
    <property type="component" value="Unassembled WGS sequence"/>
</dbReference>
<gene>
    <name evidence="2" type="ORF">LZ495_28350</name>
</gene>
<dbReference type="SUPFAM" id="SSF54427">
    <property type="entry name" value="NTF2-like"/>
    <property type="match status" value="1"/>
</dbReference>
<evidence type="ECO:0000313" key="2">
    <source>
        <dbReference type="EMBL" id="MCF2531104.1"/>
    </source>
</evidence>
<comment type="caution">
    <text evidence="2">The sequence shown here is derived from an EMBL/GenBank/DDBJ whole genome shotgun (WGS) entry which is preliminary data.</text>
</comment>
<dbReference type="CDD" id="cd00531">
    <property type="entry name" value="NTF2_like"/>
    <property type="match status" value="1"/>
</dbReference>
<reference evidence="2" key="1">
    <citation type="submission" date="2022-01" db="EMBL/GenBank/DDBJ databases">
        <title>Genome-Based Taxonomic Classification of the Phylum Actinobacteria.</title>
        <authorList>
            <person name="Gao Y."/>
        </authorList>
    </citation>
    <scope>NUCLEOTIDE SEQUENCE</scope>
    <source>
        <strain evidence="2">KLBMP 8922</strain>
    </source>
</reference>
<name>A0AA41U6M5_9ACTN</name>
<accession>A0AA41U6M5</accession>
<dbReference type="Pfam" id="PF13577">
    <property type="entry name" value="SnoaL_4"/>
    <property type="match status" value="1"/>
</dbReference>
<dbReference type="AlphaFoldDB" id="A0AA41U6M5"/>
<sequence length="160" mass="18447">MTPHDHLAAHQLIHRWWFNYDEGRLEVLAGLLSDDCHLASHTETGQHPHEEFIRSDNRGPDAAMAWTREHRKHSPYPLRHHAANIHVTAERDEEVDLSSYLFVTQIVDRSPSTLSSGIVHWTLVRTGGGYKIRRKEVVLDSIESAAFHEVDFVADRQKSW</sequence>
<organism evidence="2 3">
    <name type="scientific">Yinghuangia soli</name>
    <dbReference type="NCBI Taxonomy" id="2908204"/>
    <lineage>
        <taxon>Bacteria</taxon>
        <taxon>Bacillati</taxon>
        <taxon>Actinomycetota</taxon>
        <taxon>Actinomycetes</taxon>
        <taxon>Kitasatosporales</taxon>
        <taxon>Streptomycetaceae</taxon>
        <taxon>Yinghuangia</taxon>
    </lineage>
</organism>
<proteinExistence type="predicted"/>
<dbReference type="RefSeq" id="WP_235055773.1">
    <property type="nucleotide sequence ID" value="NZ_JAKFHA010000021.1"/>
</dbReference>
<dbReference type="InterPro" id="IPR037401">
    <property type="entry name" value="SnoaL-like"/>
</dbReference>
<keyword evidence="3" id="KW-1185">Reference proteome</keyword>
<evidence type="ECO:0000313" key="3">
    <source>
        <dbReference type="Proteomes" id="UP001165378"/>
    </source>
</evidence>
<dbReference type="Gene3D" id="3.10.450.50">
    <property type="match status" value="1"/>
</dbReference>
<protein>
    <submittedName>
        <fullName evidence="2">Nuclear transport factor 2 family protein</fullName>
    </submittedName>
</protein>
<dbReference type="EMBL" id="JAKFHA010000021">
    <property type="protein sequence ID" value="MCF2531104.1"/>
    <property type="molecule type" value="Genomic_DNA"/>
</dbReference>
<evidence type="ECO:0000259" key="1">
    <source>
        <dbReference type="Pfam" id="PF13577"/>
    </source>
</evidence>
<dbReference type="InterPro" id="IPR032710">
    <property type="entry name" value="NTF2-like_dom_sf"/>
</dbReference>